<dbReference type="InterPro" id="IPR016704">
    <property type="entry name" value="Conjugal_tfr_TrbD"/>
</dbReference>
<evidence type="ECO:0000256" key="2">
    <source>
        <dbReference type="ARBA" id="ARBA00022692"/>
    </source>
</evidence>
<name>A0A6S6SXA4_9BACT</name>
<keyword evidence="4 5" id="KW-0472">Membrane</keyword>
<protein>
    <submittedName>
        <fullName evidence="6">Conjugal transfer protein TrbD</fullName>
    </submittedName>
</protein>
<dbReference type="EMBL" id="CACVAP010000082">
    <property type="protein sequence ID" value="CAA6815290.1"/>
    <property type="molecule type" value="Genomic_DNA"/>
</dbReference>
<comment type="subcellular location">
    <subcellularLocation>
        <location evidence="1">Membrane</location>
    </subcellularLocation>
</comment>
<evidence type="ECO:0000256" key="4">
    <source>
        <dbReference type="ARBA" id="ARBA00023136"/>
    </source>
</evidence>
<reference evidence="6" key="1">
    <citation type="submission" date="2020-01" db="EMBL/GenBank/DDBJ databases">
        <authorList>
            <person name="Meier V. D."/>
            <person name="Meier V D."/>
        </authorList>
    </citation>
    <scope>NUCLEOTIDE SEQUENCE</scope>
    <source>
        <strain evidence="6">HLG_WM_MAG_06</strain>
    </source>
</reference>
<keyword evidence="2 5" id="KW-0812">Transmembrane</keyword>
<evidence type="ECO:0000313" key="6">
    <source>
        <dbReference type="EMBL" id="CAA6815290.1"/>
    </source>
</evidence>
<dbReference type="NCBIfam" id="NF010395">
    <property type="entry name" value="PRK13823.1"/>
    <property type="match status" value="1"/>
</dbReference>
<dbReference type="Pfam" id="PF05101">
    <property type="entry name" value="VirB3"/>
    <property type="match status" value="1"/>
</dbReference>
<evidence type="ECO:0000256" key="1">
    <source>
        <dbReference type="ARBA" id="ARBA00004370"/>
    </source>
</evidence>
<dbReference type="GO" id="GO:0016020">
    <property type="term" value="C:membrane"/>
    <property type="evidence" value="ECO:0007669"/>
    <property type="project" value="UniProtKB-SubCell"/>
</dbReference>
<keyword evidence="3 5" id="KW-1133">Transmembrane helix</keyword>
<organism evidence="6">
    <name type="scientific">uncultured Sulfurovum sp</name>
    <dbReference type="NCBI Taxonomy" id="269237"/>
    <lineage>
        <taxon>Bacteria</taxon>
        <taxon>Pseudomonadati</taxon>
        <taxon>Campylobacterota</taxon>
        <taxon>Epsilonproteobacteria</taxon>
        <taxon>Campylobacterales</taxon>
        <taxon>Sulfurovaceae</taxon>
        <taxon>Sulfurovum</taxon>
        <taxon>environmental samples</taxon>
    </lineage>
</organism>
<feature type="transmembrane region" description="Helical" evidence="5">
    <location>
        <begin position="29"/>
        <end position="60"/>
    </location>
</feature>
<dbReference type="InterPro" id="IPR007792">
    <property type="entry name" value="T4SS_VirB3/TrbD/AvhB"/>
</dbReference>
<dbReference type="PIRSF" id="PIRSF017854">
    <property type="entry name" value="T4SS_TrbD"/>
    <property type="match status" value="1"/>
</dbReference>
<dbReference type="AlphaFoldDB" id="A0A6S6SXA4"/>
<evidence type="ECO:0000256" key="3">
    <source>
        <dbReference type="ARBA" id="ARBA00022989"/>
    </source>
</evidence>
<gene>
    <name evidence="6" type="ORF">HELGO_WM22270</name>
</gene>
<evidence type="ECO:0000256" key="5">
    <source>
        <dbReference type="SAM" id="Phobius"/>
    </source>
</evidence>
<sequence length="99" mass="11502">MQTEDKLQAIKVHSALNKPNLLLGGERELMLMVGLFSALMIFIAMTWQTFIIGIALWLILSMLLRMMAKADPLMSKIYLRQLKYKDFYTAHSSPFYEEK</sequence>
<proteinExistence type="predicted"/>
<accession>A0A6S6SXA4</accession>